<evidence type="ECO:0008006" key="11">
    <source>
        <dbReference type="Google" id="ProtNLM"/>
    </source>
</evidence>
<evidence type="ECO:0000256" key="1">
    <source>
        <dbReference type="ARBA" id="ARBA00001974"/>
    </source>
</evidence>
<feature type="domain" description="Acyl-CoA dehydrogenase/oxidase N-terminal" evidence="8">
    <location>
        <begin position="2"/>
        <end position="90"/>
    </location>
</feature>
<evidence type="ECO:0000256" key="5">
    <source>
        <dbReference type="ARBA" id="ARBA00023002"/>
    </source>
</evidence>
<evidence type="ECO:0000256" key="4">
    <source>
        <dbReference type="ARBA" id="ARBA00022827"/>
    </source>
</evidence>
<keyword evidence="3" id="KW-0285">Flavoprotein</keyword>
<dbReference type="Pfam" id="PF00441">
    <property type="entry name" value="Acyl-CoA_dh_1"/>
    <property type="match status" value="1"/>
</dbReference>
<dbReference type="PANTHER" id="PTHR48083">
    <property type="entry name" value="MEDIUM-CHAIN SPECIFIC ACYL-COA DEHYDROGENASE, MITOCHONDRIAL-RELATED"/>
    <property type="match status" value="1"/>
</dbReference>
<dbReference type="GO" id="GO:0050660">
    <property type="term" value="F:flavin adenine dinucleotide binding"/>
    <property type="evidence" value="ECO:0007669"/>
    <property type="project" value="InterPro"/>
</dbReference>
<dbReference type="InterPro" id="IPR046373">
    <property type="entry name" value="Acyl-CoA_Oxase/DH_mid-dom_sf"/>
</dbReference>
<evidence type="ECO:0000256" key="2">
    <source>
        <dbReference type="ARBA" id="ARBA00009347"/>
    </source>
</evidence>
<dbReference type="InterPro" id="IPR006091">
    <property type="entry name" value="Acyl-CoA_Oxase/DH_mid-dom"/>
</dbReference>
<dbReference type="PROSITE" id="PS00072">
    <property type="entry name" value="ACYL_COA_DH_1"/>
    <property type="match status" value="1"/>
</dbReference>
<evidence type="ECO:0000313" key="10">
    <source>
        <dbReference type="Proteomes" id="UP000064029"/>
    </source>
</evidence>
<proteinExistence type="inferred from homology"/>
<evidence type="ECO:0000259" key="8">
    <source>
        <dbReference type="Pfam" id="PF02771"/>
    </source>
</evidence>
<dbReference type="Gene3D" id="1.20.140.10">
    <property type="entry name" value="Butyryl-CoA Dehydrogenase, subunit A, domain 3"/>
    <property type="match status" value="1"/>
</dbReference>
<dbReference type="Gene3D" id="1.10.540.10">
    <property type="entry name" value="Acyl-CoA dehydrogenase/oxidase, N-terminal domain"/>
    <property type="match status" value="1"/>
</dbReference>
<sequence length="354" mass="37511">MQETFETRVREFLSVEIAPYVDAWEQDGAYPPALIARAGDAGLLSLGYPADSIPRDPRRLATLIRVLAECGAHGVVVGLVTHTVSLMALAGSAAERVPAMLAGTQSAALALTEPQAGSDLNGIDSVAVRDGAGYRLSGTKTAICNGARADWLIVSARIDGELALFVVERRADGVEAAPLACVGWRSLPLAEVRLHGVRATRIAPERPARALLGEMLKQERLNLAVLATASTDWLLGLTVRHCKSRMVAGKPLFERSAVRHRLADRHAKATAARLTVQHAVDRHADGALDAVTAAIAKNVAVDTLNGMADDALQLHAAQGCIAPSPIERAWRDARLLAIGGGTREILLEITARAL</sequence>
<evidence type="ECO:0000259" key="7">
    <source>
        <dbReference type="Pfam" id="PF02770"/>
    </source>
</evidence>
<dbReference type="Pfam" id="PF02770">
    <property type="entry name" value="Acyl-CoA_dh_M"/>
    <property type="match status" value="1"/>
</dbReference>
<evidence type="ECO:0000259" key="6">
    <source>
        <dbReference type="Pfam" id="PF00441"/>
    </source>
</evidence>
<dbReference type="InterPro" id="IPR036250">
    <property type="entry name" value="AcylCo_DH-like_C"/>
</dbReference>
<gene>
    <name evidence="9" type="ORF">WJ33_32035</name>
</gene>
<dbReference type="GO" id="GO:0005737">
    <property type="term" value="C:cytoplasm"/>
    <property type="evidence" value="ECO:0007669"/>
    <property type="project" value="TreeGrafter"/>
</dbReference>
<evidence type="ECO:0000313" key="9">
    <source>
        <dbReference type="EMBL" id="KVG61054.1"/>
    </source>
</evidence>
<dbReference type="InterPro" id="IPR009075">
    <property type="entry name" value="AcylCo_DH/oxidase_C"/>
</dbReference>
<dbReference type="Proteomes" id="UP000064029">
    <property type="component" value="Unassembled WGS sequence"/>
</dbReference>
<feature type="domain" description="Acyl-CoA oxidase/dehydrogenase middle" evidence="7">
    <location>
        <begin position="108"/>
        <end position="196"/>
    </location>
</feature>
<name>A0A118HPC6_9BURK</name>
<comment type="caution">
    <text evidence="9">The sequence shown here is derived from an EMBL/GenBank/DDBJ whole genome shotgun (WGS) entry which is preliminary data.</text>
</comment>
<dbReference type="GO" id="GO:0033539">
    <property type="term" value="P:fatty acid beta-oxidation using acyl-CoA dehydrogenase"/>
    <property type="evidence" value="ECO:0007669"/>
    <property type="project" value="TreeGrafter"/>
</dbReference>
<evidence type="ECO:0000256" key="3">
    <source>
        <dbReference type="ARBA" id="ARBA00022630"/>
    </source>
</evidence>
<dbReference type="Pfam" id="PF02771">
    <property type="entry name" value="Acyl-CoA_dh_N"/>
    <property type="match status" value="1"/>
</dbReference>
<accession>A0A118HPC6</accession>
<reference evidence="9 10" key="1">
    <citation type="submission" date="2015-11" db="EMBL/GenBank/DDBJ databases">
        <title>Expanding the genomic diversity of Burkholderia species for the development of highly accurate diagnostics.</title>
        <authorList>
            <person name="Sahl J."/>
            <person name="Keim P."/>
            <person name="Wagner D."/>
        </authorList>
    </citation>
    <scope>NUCLEOTIDE SEQUENCE [LARGE SCALE GENOMIC DNA]</scope>
    <source>
        <strain evidence="9 10">MSMB2036</strain>
    </source>
</reference>
<comment type="cofactor">
    <cofactor evidence="1">
        <name>FAD</name>
        <dbReference type="ChEBI" id="CHEBI:57692"/>
    </cofactor>
</comment>
<dbReference type="EMBL" id="LOXM01000198">
    <property type="protein sequence ID" value="KVG61054.1"/>
    <property type="molecule type" value="Genomic_DNA"/>
</dbReference>
<dbReference type="InterPro" id="IPR013786">
    <property type="entry name" value="AcylCoA_DH/ox_N"/>
</dbReference>
<keyword evidence="5" id="KW-0560">Oxidoreductase</keyword>
<dbReference type="InterPro" id="IPR037069">
    <property type="entry name" value="AcylCoA_DH/ox_N_sf"/>
</dbReference>
<protein>
    <recommendedName>
        <fullName evidence="11">Acyl-CoA dehydrogenase</fullName>
    </recommendedName>
</protein>
<dbReference type="InterPro" id="IPR006089">
    <property type="entry name" value="Acyl-CoA_DH_CS"/>
</dbReference>
<dbReference type="InterPro" id="IPR050741">
    <property type="entry name" value="Acyl-CoA_dehydrogenase"/>
</dbReference>
<keyword evidence="4" id="KW-0274">FAD</keyword>
<dbReference type="AlphaFoldDB" id="A0A118HPC6"/>
<dbReference type="SUPFAM" id="SSF47203">
    <property type="entry name" value="Acyl-CoA dehydrogenase C-terminal domain-like"/>
    <property type="match status" value="1"/>
</dbReference>
<organism evidence="9 10">
    <name type="scientific">Burkholderia ubonensis</name>
    <dbReference type="NCBI Taxonomy" id="101571"/>
    <lineage>
        <taxon>Bacteria</taxon>
        <taxon>Pseudomonadati</taxon>
        <taxon>Pseudomonadota</taxon>
        <taxon>Betaproteobacteria</taxon>
        <taxon>Burkholderiales</taxon>
        <taxon>Burkholderiaceae</taxon>
        <taxon>Burkholderia</taxon>
        <taxon>Burkholderia cepacia complex</taxon>
    </lineage>
</organism>
<comment type="similarity">
    <text evidence="2">Belongs to the acyl-CoA dehydrogenase family.</text>
</comment>
<dbReference type="InterPro" id="IPR009100">
    <property type="entry name" value="AcylCoA_DH/oxidase_NM_dom_sf"/>
</dbReference>
<dbReference type="GO" id="GO:0003995">
    <property type="term" value="F:acyl-CoA dehydrogenase activity"/>
    <property type="evidence" value="ECO:0007669"/>
    <property type="project" value="InterPro"/>
</dbReference>
<dbReference type="SUPFAM" id="SSF56645">
    <property type="entry name" value="Acyl-CoA dehydrogenase NM domain-like"/>
    <property type="match status" value="1"/>
</dbReference>
<feature type="domain" description="Acyl-CoA dehydrogenase/oxidase C-terminal" evidence="6">
    <location>
        <begin position="214"/>
        <end position="354"/>
    </location>
</feature>
<dbReference type="PANTHER" id="PTHR48083:SF28">
    <property type="entry name" value="ACYL-COA DEHYDROGENASE FAMILY PROTEIN (AFU_ORTHOLOGUE AFUA_6G10880)-RELATED"/>
    <property type="match status" value="1"/>
</dbReference>
<dbReference type="OrthoDB" id="9770681at2"/>
<dbReference type="RefSeq" id="WP_059755638.1">
    <property type="nucleotide sequence ID" value="NZ_CP013416.1"/>
</dbReference>
<dbReference type="Gene3D" id="2.40.110.10">
    <property type="entry name" value="Butyryl-CoA Dehydrogenase, subunit A, domain 2"/>
    <property type="match status" value="1"/>
</dbReference>